<gene>
    <name evidence="1" type="ORF">E9229_001112</name>
</gene>
<protein>
    <submittedName>
        <fullName evidence="1">Uncharacterized protein</fullName>
    </submittedName>
</protein>
<evidence type="ECO:0000313" key="1">
    <source>
        <dbReference type="EMBL" id="MBB2994921.1"/>
    </source>
</evidence>
<organism evidence="1 2">
    <name type="scientific">Paeniglutamicibacter cryotolerans</name>
    <dbReference type="NCBI Taxonomy" id="670079"/>
    <lineage>
        <taxon>Bacteria</taxon>
        <taxon>Bacillati</taxon>
        <taxon>Actinomycetota</taxon>
        <taxon>Actinomycetes</taxon>
        <taxon>Micrococcales</taxon>
        <taxon>Micrococcaceae</taxon>
        <taxon>Paeniglutamicibacter</taxon>
    </lineage>
</organism>
<name>A0A839QS98_9MICC</name>
<evidence type="ECO:0000313" key="2">
    <source>
        <dbReference type="Proteomes" id="UP000523000"/>
    </source>
</evidence>
<accession>A0A839QS98</accession>
<sequence>MPQQLLAGPVQGDGVVVGLADIDTDEHVDGFMTVDLYAPHSLDRPGGAVSDETVLACLCGSTAWHPRYGRPWMMVFVLVRPL</sequence>
<comment type="caution">
    <text evidence="1">The sequence shown here is derived from an EMBL/GenBank/DDBJ whole genome shotgun (WGS) entry which is preliminary data.</text>
</comment>
<proteinExistence type="predicted"/>
<dbReference type="AlphaFoldDB" id="A0A839QS98"/>
<dbReference type="EMBL" id="JACHVS010000001">
    <property type="protein sequence ID" value="MBB2994921.1"/>
    <property type="molecule type" value="Genomic_DNA"/>
</dbReference>
<keyword evidence="2" id="KW-1185">Reference proteome</keyword>
<reference evidence="1 2" key="1">
    <citation type="submission" date="2020-08" db="EMBL/GenBank/DDBJ databases">
        <title>Sequencing the genomes of 1000 actinobacteria strains.</title>
        <authorList>
            <person name="Klenk H.-P."/>
        </authorList>
    </citation>
    <scope>NUCLEOTIDE SEQUENCE [LARGE SCALE GENOMIC DNA]</scope>
    <source>
        <strain evidence="1 2">DSM 22826</strain>
    </source>
</reference>
<dbReference type="Proteomes" id="UP000523000">
    <property type="component" value="Unassembled WGS sequence"/>
</dbReference>